<dbReference type="CDD" id="cd02947">
    <property type="entry name" value="TRX_family"/>
    <property type="match status" value="1"/>
</dbReference>
<keyword evidence="1" id="KW-1133">Transmembrane helix</keyword>
<dbReference type="SUPFAM" id="SSF52833">
    <property type="entry name" value="Thioredoxin-like"/>
    <property type="match status" value="1"/>
</dbReference>
<proteinExistence type="predicted"/>
<reference evidence="3 4" key="1">
    <citation type="submission" date="2011-10" db="EMBL/GenBank/DDBJ databases">
        <title>The Improved High-Quality Draft genome of Leptonema illini DSM 21528.</title>
        <authorList>
            <consortium name="US DOE Joint Genome Institute (JGI-PGF)"/>
            <person name="Lucas S."/>
            <person name="Copeland A."/>
            <person name="Lapidus A."/>
            <person name="Glavina del Rio T."/>
            <person name="Dalin E."/>
            <person name="Tice H."/>
            <person name="Bruce D."/>
            <person name="Goodwin L."/>
            <person name="Pitluck S."/>
            <person name="Peters L."/>
            <person name="Mikhailova N."/>
            <person name="Held B."/>
            <person name="Kyrpides N."/>
            <person name="Mavromatis K."/>
            <person name="Ivanova N."/>
            <person name="Markowitz V."/>
            <person name="Cheng J.-F."/>
            <person name="Hugenholtz P."/>
            <person name="Woyke T."/>
            <person name="Wu D."/>
            <person name="Gronow S."/>
            <person name="Wellnitz S."/>
            <person name="Brambilla E.-M."/>
            <person name="Klenk H.-P."/>
            <person name="Eisen J.A."/>
        </authorList>
    </citation>
    <scope>NUCLEOTIDE SEQUENCE [LARGE SCALE GENOMIC DNA]</scope>
    <source>
        <strain evidence="3 4">DSM 21528</strain>
    </source>
</reference>
<dbReference type="Gene3D" id="3.40.30.10">
    <property type="entry name" value="Glutaredoxin"/>
    <property type="match status" value="1"/>
</dbReference>
<dbReference type="HOGENOM" id="CLU_1600674_0_0_12"/>
<evidence type="ECO:0000256" key="1">
    <source>
        <dbReference type="SAM" id="Phobius"/>
    </source>
</evidence>
<dbReference type="Proteomes" id="UP000005737">
    <property type="component" value="Unassembled WGS sequence"/>
</dbReference>
<dbReference type="InterPro" id="IPR013766">
    <property type="entry name" value="Thioredoxin_domain"/>
</dbReference>
<evidence type="ECO:0000259" key="2">
    <source>
        <dbReference type="PROSITE" id="PS51352"/>
    </source>
</evidence>
<organism evidence="3 4">
    <name type="scientific">Leptonema illini DSM 21528</name>
    <dbReference type="NCBI Taxonomy" id="929563"/>
    <lineage>
        <taxon>Bacteria</taxon>
        <taxon>Pseudomonadati</taxon>
        <taxon>Spirochaetota</taxon>
        <taxon>Spirochaetia</taxon>
        <taxon>Leptospirales</taxon>
        <taxon>Leptospiraceae</taxon>
        <taxon>Leptonema</taxon>
    </lineage>
</organism>
<gene>
    <name evidence="3" type="ORF">Lepil_0680</name>
</gene>
<feature type="domain" description="Thioredoxin" evidence="2">
    <location>
        <begin position="48"/>
        <end position="166"/>
    </location>
</feature>
<keyword evidence="4" id="KW-1185">Reference proteome</keyword>
<sequence length="166" mass="18422">MSGNPKPRALEENAMKAYNKAKSLSILQFHISAALVVVMFGFLAGCGEESSDRQESVSNAPRSRAELEIKEAKGKENLLLFFINPNGAPCQTQDRILQSMKKRIESKVRYVYISVNEADNRPLFYEYGVRALPYLVILDKAGKPVSAFPPGIQSEAVLMSDISRLP</sequence>
<protein>
    <recommendedName>
        <fullName evidence="2">Thioredoxin domain-containing protein</fullName>
    </recommendedName>
</protein>
<dbReference type="Pfam" id="PF13728">
    <property type="entry name" value="TraF"/>
    <property type="match status" value="1"/>
</dbReference>
<evidence type="ECO:0000313" key="4">
    <source>
        <dbReference type="Proteomes" id="UP000005737"/>
    </source>
</evidence>
<dbReference type="InterPro" id="IPR039555">
    <property type="entry name" value="TraF/TrbB"/>
</dbReference>
<accession>H2CCU2</accession>
<keyword evidence="1" id="KW-0472">Membrane</keyword>
<name>H2CCU2_9LEPT</name>
<dbReference type="InterPro" id="IPR036249">
    <property type="entry name" value="Thioredoxin-like_sf"/>
</dbReference>
<dbReference type="STRING" id="183.GCA_002009735_00085"/>
<dbReference type="AlphaFoldDB" id="H2CCU2"/>
<dbReference type="PROSITE" id="PS51352">
    <property type="entry name" value="THIOREDOXIN_2"/>
    <property type="match status" value="1"/>
</dbReference>
<dbReference type="EMBL" id="JH597773">
    <property type="protein sequence ID" value="EHQ05383.1"/>
    <property type="molecule type" value="Genomic_DNA"/>
</dbReference>
<keyword evidence="1" id="KW-0812">Transmembrane</keyword>
<evidence type="ECO:0000313" key="3">
    <source>
        <dbReference type="EMBL" id="EHQ05383.1"/>
    </source>
</evidence>
<feature type="transmembrane region" description="Helical" evidence="1">
    <location>
        <begin position="24"/>
        <end position="44"/>
    </location>
</feature>